<gene>
    <name evidence="2" type="ORF">DA075_07950</name>
</gene>
<dbReference type="InterPro" id="IPR041920">
    <property type="entry name" value="ROS/MUCR_sf"/>
</dbReference>
<dbReference type="Proteomes" id="UP000244755">
    <property type="component" value="Chromosome 1"/>
</dbReference>
<dbReference type="Gene3D" id="1.10.10.1550">
    <property type="entry name" value="ROS/MUCR transcriptional regulator protein"/>
    <property type="match status" value="1"/>
</dbReference>
<evidence type="ECO:0000256" key="1">
    <source>
        <dbReference type="ARBA" id="ARBA00007031"/>
    </source>
</evidence>
<organism evidence="2 3">
    <name type="scientific">Methylobacterium currus</name>
    <dbReference type="NCBI Taxonomy" id="2051553"/>
    <lineage>
        <taxon>Bacteria</taxon>
        <taxon>Pseudomonadati</taxon>
        <taxon>Pseudomonadota</taxon>
        <taxon>Alphaproteobacteria</taxon>
        <taxon>Hyphomicrobiales</taxon>
        <taxon>Methylobacteriaceae</taxon>
        <taxon>Methylobacterium</taxon>
    </lineage>
</organism>
<evidence type="ECO:0000313" key="2">
    <source>
        <dbReference type="EMBL" id="AWB20853.1"/>
    </source>
</evidence>
<dbReference type="AlphaFoldDB" id="A0A2R4WH43"/>
<protein>
    <submittedName>
        <fullName evidence="2">Uncharacterized protein</fullName>
    </submittedName>
</protein>
<dbReference type="GO" id="GO:0003677">
    <property type="term" value="F:DNA binding"/>
    <property type="evidence" value="ECO:0007669"/>
    <property type="project" value="InterPro"/>
</dbReference>
<reference evidence="2 3" key="1">
    <citation type="submission" date="2018-04" db="EMBL/GenBank/DDBJ databases">
        <title>Methylobacterium sp. PR1016A genome.</title>
        <authorList>
            <person name="Park W."/>
        </authorList>
    </citation>
    <scope>NUCLEOTIDE SEQUENCE [LARGE SCALE GENOMIC DNA]</scope>
    <source>
        <strain evidence="2 3">PR1016A</strain>
    </source>
</reference>
<dbReference type="Pfam" id="PF05443">
    <property type="entry name" value="ROS_MUCR"/>
    <property type="match status" value="1"/>
</dbReference>
<proteinExistence type="inferred from homology"/>
<dbReference type="RefSeq" id="WP_099952742.1">
    <property type="nucleotide sequence ID" value="NZ_CP028843.1"/>
</dbReference>
<dbReference type="OrthoDB" id="8420639at2"/>
<dbReference type="GO" id="GO:0008270">
    <property type="term" value="F:zinc ion binding"/>
    <property type="evidence" value="ECO:0007669"/>
    <property type="project" value="InterPro"/>
</dbReference>
<comment type="similarity">
    <text evidence="1">Belongs to the ros/MucR family.</text>
</comment>
<dbReference type="InterPro" id="IPR008807">
    <property type="entry name" value="ROS_MUCR"/>
</dbReference>
<accession>A0A2R4WH43</accession>
<sequence>MTLDDLKPFQTREAVEDYLSGDRLKCLLCGKAFRGLGHHLPRAHGVSVEAYQDALGLPRSRGLVGSDTRARFSASVTKTREAGKLEEAQRSLVVGAQEASRASARVERRPYHRAMMREHALALSGRETPITDDEVTAVIRHVEAGATAYRACREVGISHTAFYAAMRSRPDLRCAFDAVRQNQNTGDSMNETLRRVGAALYGTQWQSDLARALNISDRQVRRWASGEGRVPAGVWSDIAALCEARMVEIADVRDRIRAEAAVVS</sequence>
<dbReference type="KEGG" id="mee:DA075_07950"/>
<name>A0A2R4WH43_9HYPH</name>
<dbReference type="GO" id="GO:0006355">
    <property type="term" value="P:regulation of DNA-templated transcription"/>
    <property type="evidence" value="ECO:0007669"/>
    <property type="project" value="InterPro"/>
</dbReference>
<keyword evidence="3" id="KW-1185">Reference proteome</keyword>
<dbReference type="EMBL" id="CP028843">
    <property type="protein sequence ID" value="AWB20853.1"/>
    <property type="molecule type" value="Genomic_DNA"/>
</dbReference>
<evidence type="ECO:0000313" key="3">
    <source>
        <dbReference type="Proteomes" id="UP000244755"/>
    </source>
</evidence>